<reference evidence="1" key="1">
    <citation type="submission" date="2020-04" db="EMBL/GenBank/DDBJ databases">
        <authorList>
            <person name="Chiriac C."/>
            <person name="Salcher M."/>
            <person name="Ghai R."/>
            <person name="Kavagutti S V."/>
        </authorList>
    </citation>
    <scope>NUCLEOTIDE SEQUENCE</scope>
</reference>
<organism evidence="1">
    <name type="scientific">uncultured Caudovirales phage</name>
    <dbReference type="NCBI Taxonomy" id="2100421"/>
    <lineage>
        <taxon>Viruses</taxon>
        <taxon>Duplodnaviria</taxon>
        <taxon>Heunggongvirae</taxon>
        <taxon>Uroviricota</taxon>
        <taxon>Caudoviricetes</taxon>
        <taxon>Peduoviridae</taxon>
        <taxon>Maltschvirus</taxon>
        <taxon>Maltschvirus maltsch</taxon>
    </lineage>
</organism>
<evidence type="ECO:0000313" key="1">
    <source>
        <dbReference type="EMBL" id="CAB4133403.1"/>
    </source>
</evidence>
<accession>A0A6J5LJA3</accession>
<dbReference type="EMBL" id="LR796274">
    <property type="protein sequence ID" value="CAB4133403.1"/>
    <property type="molecule type" value="Genomic_DNA"/>
</dbReference>
<protein>
    <submittedName>
        <fullName evidence="1">Uncharacterized protein</fullName>
    </submittedName>
</protein>
<gene>
    <name evidence="1" type="ORF">UFOVP257_175</name>
</gene>
<name>A0A6J5LJA3_9CAUD</name>
<proteinExistence type="predicted"/>
<sequence>MYIEFRLPTGAGGMAAGHAYSLIKQDIEEWAQQYNVPHKTKIHKYTYRLCLENDSDYNFFALTWNPKSSASKNFSIKNPQ</sequence>